<dbReference type="SUPFAM" id="SSF55781">
    <property type="entry name" value="GAF domain-like"/>
    <property type="match status" value="2"/>
</dbReference>
<sequence>MEEPWVADRIRLLDRAGQGLCGAEALRLALEQAVAGLGGLGGMVHRSAGGAVPGLRLVETVGLPQDALDAWRDIRLDADTPPVRALRDGAPVWLPVPPLGPGGLPDRTGVAAVPFPASGKAPGVLSVLTAGPRPPTPGQWALLEAVARWAAARSPDSRPGPEGEPQPSRSPVQQARDAVKVGAWWWDLRTGKVVFDEAMEDIVGLAPGVFDERVETWRALVHPEDLPGVVAQIDEGLRERAERGIKYRVIRPDGTVRWVESRMCPLPRGDGEPDRVVGRLWETSESHTGLESVGHALRHMTDGFFAVGPDWRVLYVNERAEQVLGTAEDTVGHVLWDLPAARLPGLEENCRRAAADRTPVDLEVQLPSDGRRYHVRLIPVPDVLTFYFTDVTDERRQQEEYEVAERRATERALLIGRLTEALAEALTVEDVVSAAADRVLPLFGASGLALHALDGDRIRAVRAIGYPDRFFELLASRDVLKDHPLLDALRDGTPRFVTSPEHFRKEYPLSADFSLKGGKKAWAFLPLLVSGRPVGACVVSFDQPRRLTGEERTLIIALSGMIAQALASARLYDAEHGRAQQLQRGLLPRALPSLPAVATAARYLPAGAGTLGGDWYDVIPLSADRVALVIGDVMGHGLPEAAAMGRLRTAVHTLAGLELAPDELFTHLDDVVGDLGDDFYATCLYALYDPVSGLCTLACAGHPPPVVVRPDGSVHLLDTAVNPPLGAAAPPFETTEMRLPEGSLLVMYTDGVVESAERDIDRGVAELSGLLARDPAAAPSASTTAGGKDETDRLEALCDSLVSALLPHQEHISDDAALLVARLHALPQEDVAVWTLPEGPLAAGRAREHVRARLADWHLDELVTTTELIASELVGNVVRHAKGPVQIRLLRSRTLTCEVSDGSLTTPRIRRAGETDEGGRGLQLVAALSQRWGTRQIPNGKCIWTEQTLPEHPADGSTGAG</sequence>
<dbReference type="STRING" id="40318.SNOD_30125"/>
<dbReference type="EC" id="3.1.3.16" evidence="1"/>
<dbReference type="InterPro" id="IPR003018">
    <property type="entry name" value="GAF"/>
</dbReference>
<dbReference type="SMART" id="SM00091">
    <property type="entry name" value="PAS"/>
    <property type="match status" value="2"/>
</dbReference>
<protein>
    <recommendedName>
        <fullName evidence="1">protein-serine/threonine phosphatase</fullName>
        <ecNumber evidence="1">3.1.3.16</ecNumber>
    </recommendedName>
    <alternativeName>
        <fullName evidence="15">Protein-serine/threonine phosphatase</fullName>
    </alternativeName>
    <alternativeName>
        <fullName evidence="14">Serine/threonine-protein kinase</fullName>
    </alternativeName>
</protein>
<dbReference type="Gene3D" id="3.30.450.40">
    <property type="match status" value="2"/>
</dbReference>
<dbReference type="GO" id="GO:0016301">
    <property type="term" value="F:kinase activity"/>
    <property type="evidence" value="ECO:0007669"/>
    <property type="project" value="UniProtKB-KW"/>
</dbReference>
<keyword evidence="2" id="KW-0597">Phosphoprotein</keyword>
<dbReference type="InterPro" id="IPR000014">
    <property type="entry name" value="PAS"/>
</dbReference>
<dbReference type="SUPFAM" id="SSF81606">
    <property type="entry name" value="PP2C-like"/>
    <property type="match status" value="1"/>
</dbReference>
<dbReference type="FunFam" id="3.30.565.10:FF:000028">
    <property type="entry name" value="PAS sensor protein"/>
    <property type="match status" value="1"/>
</dbReference>
<feature type="region of interest" description="Disordered" evidence="16">
    <location>
        <begin position="151"/>
        <end position="174"/>
    </location>
</feature>
<dbReference type="InterPro" id="IPR052016">
    <property type="entry name" value="Bact_Sigma-Reg"/>
</dbReference>
<dbReference type="HOGENOM" id="CLU_000445_43_3_11"/>
<reference evidence="19" key="1">
    <citation type="submission" date="2014-09" db="EMBL/GenBank/DDBJ databases">
        <title>Sequence of the Streptomyces nodosus genome.</title>
        <authorList>
            <person name="Sweeney P."/>
            <person name="Stephens N."/>
            <person name="Murphy C."/>
            <person name="Caffrey P."/>
        </authorList>
    </citation>
    <scope>NUCLEOTIDE SEQUENCE [LARGE SCALE GENOMIC DNA]</scope>
    <source>
        <strain evidence="19">ATCC 14899</strain>
    </source>
</reference>
<dbReference type="GO" id="GO:0046872">
    <property type="term" value="F:metal ion binding"/>
    <property type="evidence" value="ECO:0007669"/>
    <property type="project" value="UniProtKB-KW"/>
</dbReference>
<dbReference type="InterPro" id="IPR036890">
    <property type="entry name" value="HATPase_C_sf"/>
</dbReference>
<evidence type="ECO:0000313" key="19">
    <source>
        <dbReference type="Proteomes" id="UP000031526"/>
    </source>
</evidence>
<evidence type="ECO:0000256" key="11">
    <source>
        <dbReference type="ARBA" id="ARBA00023211"/>
    </source>
</evidence>
<keyword evidence="6" id="KW-0418">Kinase</keyword>
<evidence type="ECO:0000256" key="5">
    <source>
        <dbReference type="ARBA" id="ARBA00022741"/>
    </source>
</evidence>
<dbReference type="Pfam" id="PF13185">
    <property type="entry name" value="GAF_2"/>
    <property type="match status" value="1"/>
</dbReference>
<evidence type="ECO:0000256" key="7">
    <source>
        <dbReference type="ARBA" id="ARBA00022801"/>
    </source>
</evidence>
<keyword evidence="5" id="KW-0547">Nucleotide-binding</keyword>
<gene>
    <name evidence="18" type="ORF">SNOD_30125</name>
</gene>
<evidence type="ECO:0000256" key="10">
    <source>
        <dbReference type="ARBA" id="ARBA00022912"/>
    </source>
</evidence>
<dbReference type="Gene3D" id="3.30.450.20">
    <property type="entry name" value="PAS domain"/>
    <property type="match status" value="2"/>
</dbReference>
<dbReference type="Gene3D" id="3.60.40.10">
    <property type="entry name" value="PPM-type phosphatase domain"/>
    <property type="match status" value="1"/>
</dbReference>
<dbReference type="Pfam" id="PF13581">
    <property type="entry name" value="HATPase_c_2"/>
    <property type="match status" value="1"/>
</dbReference>
<feature type="domain" description="PAC" evidence="17">
    <location>
        <begin position="243"/>
        <end position="295"/>
    </location>
</feature>
<keyword evidence="19" id="KW-1185">Reference proteome</keyword>
<dbReference type="CDD" id="cd00130">
    <property type="entry name" value="PAS"/>
    <property type="match status" value="2"/>
</dbReference>
<keyword evidence="4" id="KW-0479">Metal-binding</keyword>
<dbReference type="InterPro" id="IPR036457">
    <property type="entry name" value="PPM-type-like_dom_sf"/>
</dbReference>
<dbReference type="Pfam" id="PF07228">
    <property type="entry name" value="SpoIIE"/>
    <property type="match status" value="1"/>
</dbReference>
<evidence type="ECO:0000256" key="16">
    <source>
        <dbReference type="SAM" id="MobiDB-lite"/>
    </source>
</evidence>
<keyword evidence="10" id="KW-0904">Protein phosphatase</keyword>
<dbReference type="InterPro" id="IPR000700">
    <property type="entry name" value="PAS-assoc_C"/>
</dbReference>
<keyword evidence="7" id="KW-0378">Hydrolase</keyword>
<evidence type="ECO:0000256" key="3">
    <source>
        <dbReference type="ARBA" id="ARBA00022679"/>
    </source>
</evidence>
<dbReference type="PROSITE" id="PS50113">
    <property type="entry name" value="PAC"/>
    <property type="match status" value="1"/>
</dbReference>
<name>A0A0B5DT18_9ACTN</name>
<dbReference type="CDD" id="cd16936">
    <property type="entry name" value="HATPase_RsbW-like"/>
    <property type="match status" value="1"/>
</dbReference>
<dbReference type="SMART" id="SM00065">
    <property type="entry name" value="GAF"/>
    <property type="match status" value="1"/>
</dbReference>
<dbReference type="PANTHER" id="PTHR43156">
    <property type="entry name" value="STAGE II SPORULATION PROTEIN E-RELATED"/>
    <property type="match status" value="1"/>
</dbReference>
<keyword evidence="8" id="KW-0067">ATP-binding</keyword>
<dbReference type="InterPro" id="IPR035965">
    <property type="entry name" value="PAS-like_dom_sf"/>
</dbReference>
<dbReference type="PANTHER" id="PTHR43156:SF2">
    <property type="entry name" value="STAGE II SPORULATION PROTEIN E"/>
    <property type="match status" value="1"/>
</dbReference>
<accession>A0A0B5DT18</accession>
<dbReference type="InterPro" id="IPR013655">
    <property type="entry name" value="PAS_fold_3"/>
</dbReference>
<evidence type="ECO:0000256" key="2">
    <source>
        <dbReference type="ARBA" id="ARBA00022553"/>
    </source>
</evidence>
<dbReference type="Pfam" id="PF08448">
    <property type="entry name" value="PAS_4"/>
    <property type="match status" value="1"/>
</dbReference>
<evidence type="ECO:0000256" key="15">
    <source>
        <dbReference type="ARBA" id="ARBA00081350"/>
    </source>
</evidence>
<dbReference type="AlphaFoldDB" id="A0A0B5DT18"/>
<dbReference type="InterPro" id="IPR013656">
    <property type="entry name" value="PAS_4"/>
</dbReference>
<dbReference type="SMART" id="SM00331">
    <property type="entry name" value="PP2C_SIG"/>
    <property type="match status" value="1"/>
</dbReference>
<keyword evidence="11" id="KW-0464">Manganese</keyword>
<dbReference type="InterPro" id="IPR003594">
    <property type="entry name" value="HATPase_dom"/>
</dbReference>
<evidence type="ECO:0000256" key="14">
    <source>
        <dbReference type="ARBA" id="ARBA00075117"/>
    </source>
</evidence>
<dbReference type="Pfam" id="PF08447">
    <property type="entry name" value="PAS_3"/>
    <property type="match status" value="1"/>
</dbReference>
<dbReference type="InterPro" id="IPR001932">
    <property type="entry name" value="PPM-type_phosphatase-like_dom"/>
</dbReference>
<keyword evidence="9" id="KW-0460">Magnesium</keyword>
<dbReference type="FunFam" id="3.60.40.10:FF:000005">
    <property type="entry name" value="Serine/threonine protein phosphatase"/>
    <property type="match status" value="1"/>
</dbReference>
<dbReference type="InterPro" id="IPR029016">
    <property type="entry name" value="GAF-like_dom_sf"/>
</dbReference>
<evidence type="ECO:0000313" key="18">
    <source>
        <dbReference type="EMBL" id="AJE43786.1"/>
    </source>
</evidence>
<evidence type="ECO:0000256" key="12">
    <source>
        <dbReference type="ARBA" id="ARBA00047761"/>
    </source>
</evidence>
<dbReference type="Proteomes" id="UP000031526">
    <property type="component" value="Chromosome"/>
</dbReference>
<comment type="catalytic activity">
    <reaction evidence="12">
        <text>O-phospho-L-seryl-[protein] + H2O = L-seryl-[protein] + phosphate</text>
        <dbReference type="Rhea" id="RHEA:20629"/>
        <dbReference type="Rhea" id="RHEA-COMP:9863"/>
        <dbReference type="Rhea" id="RHEA-COMP:11604"/>
        <dbReference type="ChEBI" id="CHEBI:15377"/>
        <dbReference type="ChEBI" id="CHEBI:29999"/>
        <dbReference type="ChEBI" id="CHEBI:43474"/>
        <dbReference type="ChEBI" id="CHEBI:83421"/>
        <dbReference type="EC" id="3.1.3.16"/>
    </reaction>
</comment>
<evidence type="ECO:0000259" key="17">
    <source>
        <dbReference type="PROSITE" id="PS50113"/>
    </source>
</evidence>
<comment type="function">
    <text evidence="13">Primarily acts as an independent SigF regulator that is sensitive to the osmosensory signal, mediating the cross talk of PknD with the SigF regulon. Possesses both phosphatase and kinase activities. The kinase domain functions as a classic anti-sigma factor-like kinase to phosphorylate the anti-anti-sigma factor domain at the canonical regulatory site, and the phosphatase domain antagonizes this activity.</text>
</comment>
<organism evidence="18 19">
    <name type="scientific">Streptomyces nodosus</name>
    <dbReference type="NCBI Taxonomy" id="40318"/>
    <lineage>
        <taxon>Bacteria</taxon>
        <taxon>Bacillati</taxon>
        <taxon>Actinomycetota</taxon>
        <taxon>Actinomycetes</taxon>
        <taxon>Kitasatosporales</taxon>
        <taxon>Streptomycetaceae</taxon>
        <taxon>Streptomyces</taxon>
    </lineage>
</organism>
<reference evidence="18 19" key="2">
    <citation type="journal article" date="2016" name="Appl. Microbiol. Biotechnol.">
        <title>Exploiting the genome sequence of Streptomyces nodosus for enhanced antibiotic production.</title>
        <authorList>
            <person name="Sweeney P."/>
            <person name="Murphy C.D."/>
            <person name="Caffrey P."/>
        </authorList>
    </citation>
    <scope>NUCLEOTIDE SEQUENCE [LARGE SCALE GENOMIC DNA]</scope>
    <source>
        <strain evidence="18 19">ATCC 14899</strain>
    </source>
</reference>
<dbReference type="GO" id="GO:0005524">
    <property type="term" value="F:ATP binding"/>
    <property type="evidence" value="ECO:0007669"/>
    <property type="project" value="UniProtKB-KW"/>
</dbReference>
<keyword evidence="3" id="KW-0808">Transferase</keyword>
<evidence type="ECO:0000256" key="8">
    <source>
        <dbReference type="ARBA" id="ARBA00022840"/>
    </source>
</evidence>
<evidence type="ECO:0000256" key="13">
    <source>
        <dbReference type="ARBA" id="ARBA00056274"/>
    </source>
</evidence>
<evidence type="ECO:0000256" key="1">
    <source>
        <dbReference type="ARBA" id="ARBA00013081"/>
    </source>
</evidence>
<dbReference type="EMBL" id="CP009313">
    <property type="protein sequence ID" value="AJE43786.1"/>
    <property type="molecule type" value="Genomic_DNA"/>
</dbReference>
<evidence type="ECO:0000256" key="9">
    <source>
        <dbReference type="ARBA" id="ARBA00022842"/>
    </source>
</evidence>
<dbReference type="GO" id="GO:0004722">
    <property type="term" value="F:protein serine/threonine phosphatase activity"/>
    <property type="evidence" value="ECO:0007669"/>
    <property type="project" value="UniProtKB-EC"/>
</dbReference>
<evidence type="ECO:0000256" key="4">
    <source>
        <dbReference type="ARBA" id="ARBA00022723"/>
    </source>
</evidence>
<evidence type="ECO:0000256" key="6">
    <source>
        <dbReference type="ARBA" id="ARBA00022777"/>
    </source>
</evidence>
<dbReference type="Gene3D" id="3.30.565.10">
    <property type="entry name" value="Histidine kinase-like ATPase, C-terminal domain"/>
    <property type="match status" value="1"/>
</dbReference>
<dbReference type="SUPFAM" id="SSF55785">
    <property type="entry name" value="PYP-like sensor domain (PAS domain)"/>
    <property type="match status" value="2"/>
</dbReference>
<proteinExistence type="predicted"/>